<sequence>MHPSDLKCRGKRGWYRQQQCSSWAVQWVTKMDNAGEYGRGPWASALKAVAGVFGKASDGVHMVAFKQGRPILDESRASLLNFATTKLPSGLPKRAVESPTPKCLKKTIEMDCIMELLGYAENCIS</sequence>
<reference evidence="1 2" key="1">
    <citation type="journal article" date="2023" name="Science">
        <title>Complex scaffold remodeling in plant triterpene biosynthesis.</title>
        <authorList>
            <person name="De La Pena R."/>
            <person name="Hodgson H."/>
            <person name="Liu J.C."/>
            <person name="Stephenson M.J."/>
            <person name="Martin A.C."/>
            <person name="Owen C."/>
            <person name="Harkess A."/>
            <person name="Leebens-Mack J."/>
            <person name="Jimenez L.E."/>
            <person name="Osbourn A."/>
            <person name="Sattely E.S."/>
        </authorList>
    </citation>
    <scope>NUCLEOTIDE SEQUENCE [LARGE SCALE GENOMIC DNA]</scope>
    <source>
        <strain evidence="2">cv. JPN11</strain>
        <tissue evidence="1">Leaf</tissue>
    </source>
</reference>
<dbReference type="EMBL" id="CM051400">
    <property type="protein sequence ID" value="KAJ4715165.1"/>
    <property type="molecule type" value="Genomic_DNA"/>
</dbReference>
<name>A0ACC1XUP5_MELAZ</name>
<protein>
    <submittedName>
        <fullName evidence="1">Uncharacterized protein</fullName>
    </submittedName>
</protein>
<evidence type="ECO:0000313" key="1">
    <source>
        <dbReference type="EMBL" id="KAJ4715165.1"/>
    </source>
</evidence>
<keyword evidence="2" id="KW-1185">Reference proteome</keyword>
<proteinExistence type="predicted"/>
<dbReference type="Proteomes" id="UP001164539">
    <property type="component" value="Chromosome 7"/>
</dbReference>
<evidence type="ECO:0000313" key="2">
    <source>
        <dbReference type="Proteomes" id="UP001164539"/>
    </source>
</evidence>
<gene>
    <name evidence="1" type="ORF">OWV82_013553</name>
</gene>
<organism evidence="1 2">
    <name type="scientific">Melia azedarach</name>
    <name type="common">Chinaberry tree</name>
    <dbReference type="NCBI Taxonomy" id="155640"/>
    <lineage>
        <taxon>Eukaryota</taxon>
        <taxon>Viridiplantae</taxon>
        <taxon>Streptophyta</taxon>
        <taxon>Embryophyta</taxon>
        <taxon>Tracheophyta</taxon>
        <taxon>Spermatophyta</taxon>
        <taxon>Magnoliopsida</taxon>
        <taxon>eudicotyledons</taxon>
        <taxon>Gunneridae</taxon>
        <taxon>Pentapetalae</taxon>
        <taxon>rosids</taxon>
        <taxon>malvids</taxon>
        <taxon>Sapindales</taxon>
        <taxon>Meliaceae</taxon>
        <taxon>Melia</taxon>
    </lineage>
</organism>
<accession>A0ACC1XUP5</accession>
<comment type="caution">
    <text evidence="1">The sequence shown here is derived from an EMBL/GenBank/DDBJ whole genome shotgun (WGS) entry which is preliminary data.</text>
</comment>